<organism evidence="7 8">
    <name type="scientific">Scheffersomyces stipitis (strain ATCC 58785 / CBS 6054 / NBRC 10063 / NRRL Y-11545)</name>
    <name type="common">Yeast</name>
    <name type="synonym">Pichia stipitis</name>
    <dbReference type="NCBI Taxonomy" id="322104"/>
    <lineage>
        <taxon>Eukaryota</taxon>
        <taxon>Fungi</taxon>
        <taxon>Dikarya</taxon>
        <taxon>Ascomycota</taxon>
        <taxon>Saccharomycotina</taxon>
        <taxon>Pichiomycetes</taxon>
        <taxon>Debaryomycetaceae</taxon>
        <taxon>Scheffersomyces</taxon>
    </lineage>
</organism>
<feature type="transmembrane region" description="Helical" evidence="6">
    <location>
        <begin position="78"/>
        <end position="96"/>
    </location>
</feature>
<dbReference type="OrthoDB" id="3648309at2759"/>
<dbReference type="EMBL" id="AAVQ01000001">
    <property type="protein sequence ID" value="EAZ63460.1"/>
    <property type="molecule type" value="Genomic_DNA"/>
</dbReference>
<comment type="subcellular location">
    <subcellularLocation>
        <location evidence="1">Membrane</location>
        <topology evidence="1">Multi-pass membrane protein</topology>
    </subcellularLocation>
</comment>
<dbReference type="InParanoid" id="A3GG60"/>
<evidence type="ECO:0000313" key="7">
    <source>
        <dbReference type="EMBL" id="EAZ63460.1"/>
    </source>
</evidence>
<feature type="transmembrane region" description="Helical" evidence="6">
    <location>
        <begin position="140"/>
        <end position="163"/>
    </location>
</feature>
<dbReference type="STRING" id="322104.A3GG60"/>
<keyword evidence="5 6" id="KW-0472">Membrane</keyword>
<feature type="transmembrane region" description="Helical" evidence="6">
    <location>
        <begin position="224"/>
        <end position="243"/>
    </location>
</feature>
<dbReference type="NCBIfam" id="NF038013">
    <property type="entry name" value="AceTr_1"/>
    <property type="match status" value="1"/>
</dbReference>
<evidence type="ECO:0000256" key="3">
    <source>
        <dbReference type="ARBA" id="ARBA00022692"/>
    </source>
</evidence>
<feature type="transmembrane region" description="Helical" evidence="6">
    <location>
        <begin position="169"/>
        <end position="189"/>
    </location>
</feature>
<sequence>MSDQESIRSSDLAAADYKPEVSLESLPYKTITYSGAGDEYVIINNQKYLRHELMQAMAGTFNPGLAPYPKHQFGNASALGLWGTGFTAFCIGMYFANAMGVTTPNAGVGVALFYGGMIQFFSGVWELAGGNTFAGTAFTSYGAFWLAFGSVFVPAFGIGAAYGDDQVQFSRAIGLFLLGWAIFTFMLLLCTFKATLAFVIVVFTLDLTLWTLSCGYMLNKPGVVRAGGIIAVAHAFVVFYVAFDGTSTPQNSYFKLPQVPLPVYSRKAKS</sequence>
<evidence type="ECO:0000256" key="2">
    <source>
        <dbReference type="ARBA" id="ARBA00005587"/>
    </source>
</evidence>
<evidence type="ECO:0000256" key="1">
    <source>
        <dbReference type="ARBA" id="ARBA00004141"/>
    </source>
</evidence>
<dbReference type="GO" id="GO:0005886">
    <property type="term" value="C:plasma membrane"/>
    <property type="evidence" value="ECO:0007669"/>
    <property type="project" value="TreeGrafter"/>
</dbReference>
<dbReference type="HOGENOM" id="CLU_051062_0_0_1"/>
<reference evidence="7 8" key="1">
    <citation type="journal article" date="2007" name="Nat. Biotechnol.">
        <title>Genome sequence of the lignocellulose-bioconverting and xylose-fermenting yeast Pichia stipitis.</title>
        <authorList>
            <person name="Jeffries T.W."/>
            <person name="Grigoriev I.V."/>
            <person name="Grimwood J."/>
            <person name="Laplaza J.M."/>
            <person name="Aerts A."/>
            <person name="Salamov A."/>
            <person name="Schmutz J."/>
            <person name="Lindquist E."/>
            <person name="Dehal P."/>
            <person name="Shapiro H."/>
            <person name="Jin Y.S."/>
            <person name="Passoth V."/>
            <person name="Richardson P.M."/>
        </authorList>
    </citation>
    <scope>NUCLEOTIDE SEQUENCE [LARGE SCALE GENOMIC DNA]</scope>
    <source>
        <strain evidence="8">ATCC 58785 / CBS 6054 / NBRC 10063 / NRRL Y-11545</strain>
    </source>
</reference>
<name>A3GG60_PICST</name>
<evidence type="ECO:0000256" key="6">
    <source>
        <dbReference type="SAM" id="Phobius"/>
    </source>
</evidence>
<dbReference type="eggNOG" id="ENOG502QUJS">
    <property type="taxonomic scope" value="Eukaryota"/>
</dbReference>
<dbReference type="RefSeq" id="XP_001387483.1">
    <property type="nucleotide sequence ID" value="XM_001387446.1"/>
</dbReference>
<dbReference type="GO" id="GO:0015123">
    <property type="term" value="F:acetate transmembrane transporter activity"/>
    <property type="evidence" value="ECO:0007669"/>
    <property type="project" value="TreeGrafter"/>
</dbReference>
<comment type="similarity">
    <text evidence="2">Belongs to the acetate uptake transporter (AceTr) (TC 2.A.96) family.</text>
</comment>
<gene>
    <name evidence="7" type="primary">FUN34</name>
    <name evidence="7" type="ORF">PICST_38314</name>
</gene>
<evidence type="ECO:0000313" key="8">
    <source>
        <dbReference type="Proteomes" id="UP000002258"/>
    </source>
</evidence>
<evidence type="ECO:0000256" key="4">
    <source>
        <dbReference type="ARBA" id="ARBA00022989"/>
    </source>
</evidence>
<keyword evidence="8" id="KW-1185">Reference proteome</keyword>
<keyword evidence="4 6" id="KW-1133">Transmembrane helix</keyword>
<feature type="transmembrane region" description="Helical" evidence="6">
    <location>
        <begin position="196"/>
        <end position="218"/>
    </location>
</feature>
<dbReference type="KEGG" id="pic:PICST_38314"/>
<dbReference type="Proteomes" id="UP000002258">
    <property type="component" value="Chromosome 1"/>
</dbReference>
<evidence type="ECO:0000256" key="5">
    <source>
        <dbReference type="ARBA" id="ARBA00023136"/>
    </source>
</evidence>
<dbReference type="PANTHER" id="PTHR31123:SF1">
    <property type="entry name" value="ACCUMULATION OF DYADS PROTEIN 2-RELATED"/>
    <property type="match status" value="1"/>
</dbReference>
<dbReference type="Pfam" id="PF01184">
    <property type="entry name" value="Gpr1_Fun34_YaaH"/>
    <property type="match status" value="1"/>
</dbReference>
<feature type="transmembrane region" description="Helical" evidence="6">
    <location>
        <begin position="108"/>
        <end position="128"/>
    </location>
</feature>
<dbReference type="PANTHER" id="PTHR31123">
    <property type="entry name" value="ACCUMULATION OF DYADS PROTEIN 2-RELATED"/>
    <property type="match status" value="1"/>
</dbReference>
<protein>
    <submittedName>
        <fullName evidence="7">Putative transporter</fullName>
    </submittedName>
</protein>
<accession>A3GG60</accession>
<dbReference type="GeneID" id="4851259"/>
<comment type="caution">
    <text evidence="7">The sequence shown here is derived from an EMBL/GenBank/DDBJ whole genome shotgun (WGS) entry which is preliminary data.</text>
</comment>
<proteinExistence type="inferred from homology"/>
<dbReference type="InterPro" id="IPR051633">
    <property type="entry name" value="AceTr"/>
</dbReference>
<dbReference type="InterPro" id="IPR000791">
    <property type="entry name" value="Gpr1/Fun34/SatP-like"/>
</dbReference>
<keyword evidence="3 6" id="KW-0812">Transmembrane</keyword>
<dbReference type="AlphaFoldDB" id="A3GG60"/>